<organism evidence="2 3">
    <name type="scientific">Niastella soli</name>
    <dbReference type="NCBI Taxonomy" id="2821487"/>
    <lineage>
        <taxon>Bacteria</taxon>
        <taxon>Pseudomonadati</taxon>
        <taxon>Bacteroidota</taxon>
        <taxon>Chitinophagia</taxon>
        <taxon>Chitinophagales</taxon>
        <taxon>Chitinophagaceae</taxon>
        <taxon>Niastella</taxon>
    </lineage>
</organism>
<dbReference type="PANTHER" id="PTHR32305:SF15">
    <property type="entry name" value="PROTEIN RHSA-RELATED"/>
    <property type="match status" value="1"/>
</dbReference>
<protein>
    <submittedName>
        <fullName evidence="2">DUF4329 domain-containing protein</fullName>
    </submittedName>
</protein>
<dbReference type="InterPro" id="IPR025479">
    <property type="entry name" value="DUF4329"/>
</dbReference>
<dbReference type="PANTHER" id="PTHR32305">
    <property type="match status" value="1"/>
</dbReference>
<evidence type="ECO:0000313" key="2">
    <source>
        <dbReference type="EMBL" id="MBO9204664.1"/>
    </source>
</evidence>
<dbReference type="NCBIfam" id="TIGR03696">
    <property type="entry name" value="Rhs_assc_core"/>
    <property type="match status" value="1"/>
</dbReference>
<feature type="domain" description="DUF4329" evidence="1">
    <location>
        <begin position="270"/>
        <end position="383"/>
    </location>
</feature>
<keyword evidence="3" id="KW-1185">Reference proteome</keyword>
<dbReference type="InterPro" id="IPR050708">
    <property type="entry name" value="T6SS_VgrG/RHS"/>
</dbReference>
<proteinExistence type="predicted"/>
<dbReference type="Proteomes" id="UP000677244">
    <property type="component" value="Unassembled WGS sequence"/>
</dbReference>
<name>A0ABS3Z3C4_9BACT</name>
<sequence>MALRDKIRAQTFAWYQPSGMDNTTDPGLPGIINNLLGQLVPGIAGAAKGALGSQVTNSIVQPGMESFLNGQNPGSGAPKAYLNWVLLDEEQFKMVNSNSGFVPVPAITGTQEKTLLQANSGNEIEITKNGYIYVFVSNESRGNVYFDDLRVEHLRGPLMEETHYYPFGLPMAGISSKASGSLDNKFEYNGKEKQEKEFADGSGLEWYDFGARMYDAQTGRWPVTDPMADKMRRWSPYAYAFDNPLTFIDPDGMTPGDPDPNKFYYKSARAAAMGWGRMYNEQSIKENKEYFSTIYKVQINGKKYYTWTTPVVGKEKNVSPDQVRKSVESVPEDQRVAMIHSHGAENLDYNTEMFSADDRALTDRYYLMPIYLVSPGGKLSWYPGMDEHNKVRDALKICDCLPYQSDAHFKRTENKIYWENLPPGTTTEDLEPVLFLHPPTDTQKKPASQNASLAPIERERRAAMQDKDFSQGVIYDFNPKGRSRSLYNTLR</sequence>
<gene>
    <name evidence="2" type="ORF">J7I42_30530</name>
</gene>
<evidence type="ECO:0000313" key="3">
    <source>
        <dbReference type="Proteomes" id="UP000677244"/>
    </source>
</evidence>
<reference evidence="2 3" key="1">
    <citation type="submission" date="2021-03" db="EMBL/GenBank/DDBJ databases">
        <title>Assistant Professor.</title>
        <authorList>
            <person name="Huq M.A."/>
        </authorList>
    </citation>
    <scope>NUCLEOTIDE SEQUENCE [LARGE SCALE GENOMIC DNA]</scope>
    <source>
        <strain evidence="2 3">MAH-29</strain>
    </source>
</reference>
<comment type="caution">
    <text evidence="2">The sequence shown here is derived from an EMBL/GenBank/DDBJ whole genome shotgun (WGS) entry which is preliminary data.</text>
</comment>
<dbReference type="EMBL" id="JAGHKO010000014">
    <property type="protein sequence ID" value="MBO9204664.1"/>
    <property type="molecule type" value="Genomic_DNA"/>
</dbReference>
<dbReference type="Gene3D" id="2.180.10.10">
    <property type="entry name" value="RHS repeat-associated core"/>
    <property type="match status" value="1"/>
</dbReference>
<dbReference type="Pfam" id="PF14220">
    <property type="entry name" value="DUF4329"/>
    <property type="match status" value="1"/>
</dbReference>
<evidence type="ECO:0000259" key="1">
    <source>
        <dbReference type="Pfam" id="PF14220"/>
    </source>
</evidence>
<dbReference type="InterPro" id="IPR022385">
    <property type="entry name" value="Rhs_assc_core"/>
</dbReference>
<accession>A0ABS3Z3C4</accession>